<evidence type="ECO:0000259" key="1">
    <source>
        <dbReference type="Pfam" id="PF07929"/>
    </source>
</evidence>
<dbReference type="RefSeq" id="WP_186742769.1">
    <property type="nucleotide sequence ID" value="NZ_VFIA01000167.1"/>
</dbReference>
<dbReference type="InterPro" id="IPR024047">
    <property type="entry name" value="MM3350-like_sf"/>
</dbReference>
<dbReference type="Proteomes" id="UP000700732">
    <property type="component" value="Unassembled WGS sequence"/>
</dbReference>
<feature type="domain" description="Plasmid pRiA4b Orf3-like" evidence="1">
    <location>
        <begin position="21"/>
        <end position="159"/>
    </location>
</feature>
<dbReference type="Pfam" id="PF07929">
    <property type="entry name" value="PRiA4_ORF3"/>
    <property type="match status" value="1"/>
</dbReference>
<reference evidence="2 3" key="1">
    <citation type="submission" date="2019-06" db="EMBL/GenBank/DDBJ databases">
        <title>Spirosoma utsteinense sp. nov. isolated from Antarctic ice-free soils.</title>
        <authorList>
            <person name="Tahon G."/>
        </authorList>
    </citation>
    <scope>NUCLEOTIDE SEQUENCE [LARGE SCALE GENOMIC DNA]</scope>
    <source>
        <strain evidence="2 3">LMG 31447</strain>
    </source>
</reference>
<protein>
    <recommendedName>
        <fullName evidence="1">Plasmid pRiA4b Orf3-like domain-containing protein</fullName>
    </recommendedName>
</protein>
<sequence length="236" mass="27915">MKKTKRPTPEPVPAKPYECLYHLKIHLLDINPQVYRRFVVKGDTTVVQLHHIVQLVMGWDNWHLHYFQIFGRQYGIDYTEGDQFLGIPQITRLGDFGLRTNDTFHYLYDYYDRWVHQLRIEAITLDDGRYLHPRCLEGKRACPPEETGGPTVYSQRIDAQRYWAYDWLDTLVERLQAGENPLEDNVPAWYFTHQPERFDLKAVNQKLTKLYQLKGSSGFWEAQGCYDELEGDSDEP</sequence>
<name>A0ABR6WH15_9BACT</name>
<organism evidence="2 3">
    <name type="scientific">Spirosoma utsteinense</name>
    <dbReference type="NCBI Taxonomy" id="2585773"/>
    <lineage>
        <taxon>Bacteria</taxon>
        <taxon>Pseudomonadati</taxon>
        <taxon>Bacteroidota</taxon>
        <taxon>Cytophagia</taxon>
        <taxon>Cytophagales</taxon>
        <taxon>Cytophagaceae</taxon>
        <taxon>Spirosoma</taxon>
    </lineage>
</organism>
<evidence type="ECO:0000313" key="3">
    <source>
        <dbReference type="Proteomes" id="UP000700732"/>
    </source>
</evidence>
<proteinExistence type="predicted"/>
<comment type="caution">
    <text evidence="2">The sequence shown here is derived from an EMBL/GenBank/DDBJ whole genome shotgun (WGS) entry which is preliminary data.</text>
</comment>
<dbReference type="PANTHER" id="PTHR41878">
    <property type="entry name" value="LEXA REPRESSOR-RELATED"/>
    <property type="match status" value="1"/>
</dbReference>
<evidence type="ECO:0000313" key="2">
    <source>
        <dbReference type="EMBL" id="MBC3795417.1"/>
    </source>
</evidence>
<dbReference type="PANTHER" id="PTHR41878:SF1">
    <property type="entry name" value="TNPR PROTEIN"/>
    <property type="match status" value="1"/>
</dbReference>
<dbReference type="Gene3D" id="3.10.290.30">
    <property type="entry name" value="MM3350-like"/>
    <property type="match status" value="1"/>
</dbReference>
<gene>
    <name evidence="2" type="ORF">FH603_5955</name>
</gene>
<accession>A0ABR6WH15</accession>
<dbReference type="EMBL" id="VFIA01000167">
    <property type="protein sequence ID" value="MBC3795417.1"/>
    <property type="molecule type" value="Genomic_DNA"/>
</dbReference>
<dbReference type="InterPro" id="IPR012912">
    <property type="entry name" value="Plasmid_pRiA4b_Orf3-like"/>
</dbReference>
<dbReference type="SUPFAM" id="SSF159941">
    <property type="entry name" value="MM3350-like"/>
    <property type="match status" value="1"/>
</dbReference>
<keyword evidence="3" id="KW-1185">Reference proteome</keyword>